<feature type="transmembrane region" description="Helical" evidence="1">
    <location>
        <begin position="133"/>
        <end position="151"/>
    </location>
</feature>
<reference evidence="2" key="1">
    <citation type="submission" date="2020-11" db="EMBL/GenBank/DDBJ databases">
        <authorList>
            <person name="Tran Van P."/>
        </authorList>
    </citation>
    <scope>NUCLEOTIDE SEQUENCE</scope>
</reference>
<organism evidence="2">
    <name type="scientific">Timema genevievae</name>
    <name type="common">Walking stick</name>
    <dbReference type="NCBI Taxonomy" id="629358"/>
    <lineage>
        <taxon>Eukaryota</taxon>
        <taxon>Metazoa</taxon>
        <taxon>Ecdysozoa</taxon>
        <taxon>Arthropoda</taxon>
        <taxon>Hexapoda</taxon>
        <taxon>Insecta</taxon>
        <taxon>Pterygota</taxon>
        <taxon>Neoptera</taxon>
        <taxon>Polyneoptera</taxon>
        <taxon>Phasmatodea</taxon>
        <taxon>Timematodea</taxon>
        <taxon>Timematoidea</taxon>
        <taxon>Timematidae</taxon>
        <taxon>Timema</taxon>
    </lineage>
</organism>
<dbReference type="GO" id="GO:0015171">
    <property type="term" value="F:amino acid transmembrane transporter activity"/>
    <property type="evidence" value="ECO:0007669"/>
    <property type="project" value="TreeGrafter"/>
</dbReference>
<dbReference type="PANTHER" id="PTHR43243">
    <property type="entry name" value="INNER MEMBRANE TRANSPORTER YGJI-RELATED"/>
    <property type="match status" value="1"/>
</dbReference>
<sequence>MKLGMFPQDRAVLKRDGLALFSRLIRTKNVESMQGDVKPGRPEPVGGSKKLKLKAITNTPNVPRKELGDMLWEQAMVQRNTQPDFNSTCLLYIRRPSSPEQDLNIDLPVLGSPAQHETSALANYSTEAGALKLSTSVAVCLLLIVVLYARFQKCLTTLDLTSLGVGSCVGTGMYLVSGMVARNVAGPGVVFSFIIAAVASIFSAAVCNMNRPLFWAFPHLQVVQPWIQLLYILDYLRIV</sequence>
<keyword evidence="1" id="KW-0472">Membrane</keyword>
<dbReference type="GO" id="GO:0005886">
    <property type="term" value="C:plasma membrane"/>
    <property type="evidence" value="ECO:0007669"/>
    <property type="project" value="TreeGrafter"/>
</dbReference>
<keyword evidence="1" id="KW-1133">Transmembrane helix</keyword>
<dbReference type="Gene3D" id="1.20.1740.10">
    <property type="entry name" value="Amino acid/polyamine transporter I"/>
    <property type="match status" value="1"/>
</dbReference>
<accession>A0A7R9JWV3</accession>
<name>A0A7R9JWV3_TIMGE</name>
<evidence type="ECO:0000313" key="2">
    <source>
        <dbReference type="EMBL" id="CAD7592241.1"/>
    </source>
</evidence>
<protein>
    <submittedName>
        <fullName evidence="2">Uncharacterized protein</fullName>
    </submittedName>
</protein>
<gene>
    <name evidence="2" type="ORF">TGEB3V08_LOCUS4861</name>
</gene>
<dbReference type="AlphaFoldDB" id="A0A7R9JWV3"/>
<keyword evidence="1" id="KW-0812">Transmembrane</keyword>
<evidence type="ECO:0000256" key="1">
    <source>
        <dbReference type="SAM" id="Phobius"/>
    </source>
</evidence>
<dbReference type="PANTHER" id="PTHR43243:SF17">
    <property type="entry name" value="CATIONIC AMINO ACID TRANSPORTER-RELATED"/>
    <property type="match status" value="1"/>
</dbReference>
<proteinExistence type="predicted"/>
<dbReference type="EMBL" id="OE840730">
    <property type="protein sequence ID" value="CAD7592241.1"/>
    <property type="molecule type" value="Genomic_DNA"/>
</dbReference>
<feature type="transmembrane region" description="Helical" evidence="1">
    <location>
        <begin position="188"/>
        <end position="206"/>
    </location>
</feature>
<feature type="transmembrane region" description="Helical" evidence="1">
    <location>
        <begin position="163"/>
        <end position="181"/>
    </location>
</feature>